<dbReference type="Proteomes" id="UP000054248">
    <property type="component" value="Unassembled WGS sequence"/>
</dbReference>
<dbReference type="EMBL" id="KN823007">
    <property type="protein sequence ID" value="KIO27579.1"/>
    <property type="molecule type" value="Genomic_DNA"/>
</dbReference>
<evidence type="ECO:0000256" key="1">
    <source>
        <dbReference type="SAM" id="MobiDB-lite"/>
    </source>
</evidence>
<reference evidence="3" key="2">
    <citation type="submission" date="2015-01" db="EMBL/GenBank/DDBJ databases">
        <title>Evolutionary Origins and Diversification of the Mycorrhizal Mutualists.</title>
        <authorList>
            <consortium name="DOE Joint Genome Institute"/>
            <consortium name="Mycorrhizal Genomics Consortium"/>
            <person name="Kohler A."/>
            <person name="Kuo A."/>
            <person name="Nagy L.G."/>
            <person name="Floudas D."/>
            <person name="Copeland A."/>
            <person name="Barry K.W."/>
            <person name="Cichocki N."/>
            <person name="Veneault-Fourrey C."/>
            <person name="LaButti K."/>
            <person name="Lindquist E.A."/>
            <person name="Lipzen A."/>
            <person name="Lundell T."/>
            <person name="Morin E."/>
            <person name="Murat C."/>
            <person name="Riley R."/>
            <person name="Ohm R."/>
            <person name="Sun H."/>
            <person name="Tunlid A."/>
            <person name="Henrissat B."/>
            <person name="Grigoriev I.V."/>
            <person name="Hibbett D.S."/>
            <person name="Martin F."/>
        </authorList>
    </citation>
    <scope>NUCLEOTIDE SEQUENCE [LARGE SCALE GENOMIC DNA]</scope>
    <source>
        <strain evidence="3">MUT 4182</strain>
    </source>
</reference>
<dbReference type="HOGENOM" id="CLU_063753_0_0_1"/>
<reference evidence="2 3" key="1">
    <citation type="submission" date="2014-04" db="EMBL/GenBank/DDBJ databases">
        <authorList>
            <consortium name="DOE Joint Genome Institute"/>
            <person name="Kuo A."/>
            <person name="Girlanda M."/>
            <person name="Perotto S."/>
            <person name="Kohler A."/>
            <person name="Nagy L.G."/>
            <person name="Floudas D."/>
            <person name="Copeland A."/>
            <person name="Barry K.W."/>
            <person name="Cichocki N."/>
            <person name="Veneault-Fourrey C."/>
            <person name="LaButti K."/>
            <person name="Lindquist E.A."/>
            <person name="Lipzen A."/>
            <person name="Lundell T."/>
            <person name="Morin E."/>
            <person name="Murat C."/>
            <person name="Sun H."/>
            <person name="Tunlid A."/>
            <person name="Henrissat B."/>
            <person name="Grigoriev I.V."/>
            <person name="Hibbett D.S."/>
            <person name="Martin F."/>
            <person name="Nordberg H.P."/>
            <person name="Cantor M.N."/>
            <person name="Hua S.X."/>
        </authorList>
    </citation>
    <scope>NUCLEOTIDE SEQUENCE [LARGE SCALE GENOMIC DNA]</scope>
    <source>
        <strain evidence="2 3">MUT 4182</strain>
    </source>
</reference>
<feature type="compositionally biased region" description="Low complexity" evidence="1">
    <location>
        <begin position="147"/>
        <end position="161"/>
    </location>
</feature>
<proteinExistence type="predicted"/>
<accession>A0A0C3QLN4</accession>
<evidence type="ECO:0000313" key="2">
    <source>
        <dbReference type="EMBL" id="KIO27579.1"/>
    </source>
</evidence>
<evidence type="ECO:0000313" key="3">
    <source>
        <dbReference type="Proteomes" id="UP000054248"/>
    </source>
</evidence>
<sequence length="370" mass="42330">MILCLAEPISKRIDIAKQISNAEIKYRELSREELGSVAGSSSGKKPDPAREEEDDEKLATVMQGCIGPRLARLRTSYFGPHQQDPVSDWWGVNWLFVLWRGEPGVPIHRHECRITKIEAMLNLRISIVKRISNAEMKCRELSQEEFGSAAGSSSGKKPGPAQEEDDDEKLAKVMQECIAPRLARLRASYFDPHQQRPVSDWWGVTWLFALWGGKLDVSIDRHERRITNIEIMLKLLDNRDSLPPEFWKVTANSQLGGYQEGAMRILRSFERYISELESIEPSHRVYQSALAKAVERAQAEPSLNEATWADVFIIRYLWFDPTLKAVIDSEKWTPSEGRQAFMAVIDEVLLDQPYFSSNYLYINFSKLVAK</sequence>
<feature type="region of interest" description="Disordered" evidence="1">
    <location>
        <begin position="144"/>
        <end position="169"/>
    </location>
</feature>
<gene>
    <name evidence="2" type="ORF">M407DRAFT_23262</name>
</gene>
<name>A0A0C3QLN4_9AGAM</name>
<feature type="region of interest" description="Disordered" evidence="1">
    <location>
        <begin position="37"/>
        <end position="57"/>
    </location>
</feature>
<dbReference type="AlphaFoldDB" id="A0A0C3QLN4"/>
<organism evidence="2 3">
    <name type="scientific">Tulasnella calospora MUT 4182</name>
    <dbReference type="NCBI Taxonomy" id="1051891"/>
    <lineage>
        <taxon>Eukaryota</taxon>
        <taxon>Fungi</taxon>
        <taxon>Dikarya</taxon>
        <taxon>Basidiomycota</taxon>
        <taxon>Agaricomycotina</taxon>
        <taxon>Agaricomycetes</taxon>
        <taxon>Cantharellales</taxon>
        <taxon>Tulasnellaceae</taxon>
        <taxon>Tulasnella</taxon>
    </lineage>
</organism>
<keyword evidence="3" id="KW-1185">Reference proteome</keyword>
<protein>
    <submittedName>
        <fullName evidence="2">Uncharacterized protein</fullName>
    </submittedName>
</protein>